<protein>
    <submittedName>
        <fullName evidence="2">Uncharacterized protein</fullName>
    </submittedName>
</protein>
<dbReference type="EMBL" id="LXQA010232320">
    <property type="protein sequence ID" value="MCI36279.1"/>
    <property type="molecule type" value="Genomic_DNA"/>
</dbReference>
<name>A0A392RJ54_9FABA</name>
<evidence type="ECO:0000256" key="1">
    <source>
        <dbReference type="SAM" id="MobiDB-lite"/>
    </source>
</evidence>
<feature type="compositionally biased region" description="Polar residues" evidence="1">
    <location>
        <begin position="1"/>
        <end position="17"/>
    </location>
</feature>
<reference evidence="2 3" key="1">
    <citation type="journal article" date="2018" name="Front. Plant Sci.">
        <title>Red Clover (Trifolium pratense) and Zigzag Clover (T. medium) - A Picture of Genomic Similarities and Differences.</title>
        <authorList>
            <person name="Dluhosova J."/>
            <person name="Istvanek J."/>
            <person name="Nedelnik J."/>
            <person name="Repkova J."/>
        </authorList>
    </citation>
    <scope>NUCLEOTIDE SEQUENCE [LARGE SCALE GENOMIC DNA]</scope>
    <source>
        <strain evidence="3">cv. 10/8</strain>
        <tissue evidence="2">Leaf</tissue>
    </source>
</reference>
<evidence type="ECO:0000313" key="2">
    <source>
        <dbReference type="EMBL" id="MCI36279.1"/>
    </source>
</evidence>
<dbReference type="AlphaFoldDB" id="A0A392RJ54"/>
<accession>A0A392RJ54</accession>
<feature type="non-terminal residue" evidence="2">
    <location>
        <position position="1"/>
    </location>
</feature>
<keyword evidence="3" id="KW-1185">Reference proteome</keyword>
<comment type="caution">
    <text evidence="2">The sequence shown here is derived from an EMBL/GenBank/DDBJ whole genome shotgun (WGS) entry which is preliminary data.</text>
</comment>
<organism evidence="2 3">
    <name type="scientific">Trifolium medium</name>
    <dbReference type="NCBI Taxonomy" id="97028"/>
    <lineage>
        <taxon>Eukaryota</taxon>
        <taxon>Viridiplantae</taxon>
        <taxon>Streptophyta</taxon>
        <taxon>Embryophyta</taxon>
        <taxon>Tracheophyta</taxon>
        <taxon>Spermatophyta</taxon>
        <taxon>Magnoliopsida</taxon>
        <taxon>eudicotyledons</taxon>
        <taxon>Gunneridae</taxon>
        <taxon>Pentapetalae</taxon>
        <taxon>rosids</taxon>
        <taxon>fabids</taxon>
        <taxon>Fabales</taxon>
        <taxon>Fabaceae</taxon>
        <taxon>Papilionoideae</taxon>
        <taxon>50 kb inversion clade</taxon>
        <taxon>NPAAA clade</taxon>
        <taxon>Hologalegina</taxon>
        <taxon>IRL clade</taxon>
        <taxon>Trifolieae</taxon>
        <taxon>Trifolium</taxon>
    </lineage>
</organism>
<proteinExistence type="predicted"/>
<dbReference type="Proteomes" id="UP000265520">
    <property type="component" value="Unassembled WGS sequence"/>
</dbReference>
<evidence type="ECO:0000313" key="3">
    <source>
        <dbReference type="Proteomes" id="UP000265520"/>
    </source>
</evidence>
<feature type="region of interest" description="Disordered" evidence="1">
    <location>
        <begin position="1"/>
        <end position="30"/>
    </location>
</feature>
<sequence length="71" mass="7195">GGVSSSQAGVQTGSSVVRQPPPKRQSEDTVIDMDALEKPFPPPKMLHNPIGRAGAGCCCCDKAAGDGSGLE</sequence>